<dbReference type="AlphaFoldDB" id="A0A3R7KZ37"/>
<accession>A0A3R7KZ37</accession>
<dbReference type="EMBL" id="MKKU01000298">
    <property type="protein sequence ID" value="RNF16298.1"/>
    <property type="molecule type" value="Genomic_DNA"/>
</dbReference>
<reference evidence="2 3" key="1">
    <citation type="journal article" date="2018" name="BMC Genomics">
        <title>Genomic comparison of Trypanosoma conorhini and Trypanosoma rangeli to Trypanosoma cruzi strains of high and low virulence.</title>
        <authorList>
            <person name="Bradwell K.R."/>
            <person name="Koparde V.N."/>
            <person name="Matveyev A.V."/>
            <person name="Serrano M.G."/>
            <person name="Alves J.M."/>
            <person name="Parikh H."/>
            <person name="Huang B."/>
            <person name="Lee V."/>
            <person name="Espinosa-Alvarez O."/>
            <person name="Ortiz P.A."/>
            <person name="Costa-Martins A.G."/>
            <person name="Teixeira M.M."/>
            <person name="Buck G.A."/>
        </authorList>
    </citation>
    <scope>NUCLEOTIDE SEQUENCE [LARGE SCALE GENOMIC DNA]</scope>
    <source>
        <strain evidence="2 3">025E</strain>
    </source>
</reference>
<comment type="caution">
    <text evidence="2">The sequence shown here is derived from an EMBL/GenBank/DDBJ whole genome shotgun (WGS) entry which is preliminary data.</text>
</comment>
<gene>
    <name evidence="2" type="ORF">Tco025E_05224</name>
</gene>
<name>A0A3R7KZ37_9TRYP</name>
<dbReference type="GeneID" id="40318835"/>
<feature type="compositionally biased region" description="Basic and acidic residues" evidence="1">
    <location>
        <begin position="43"/>
        <end position="53"/>
    </location>
</feature>
<sequence>MRSPICLFPATPPAGSAKSDGAICCLANLRIVRGPRIVAVRREAGRPPTDSHRVRQRHARGRWKRQLHRQSPPLEHRSAAARAKTRLPNAEPPKLRSQMLQAVRPPRRGGSGGNNATAAVSSGLLSLAGADEGADPRLEKCGGGAKPKCRE</sequence>
<keyword evidence="3" id="KW-1185">Reference proteome</keyword>
<feature type="compositionally biased region" description="Basic residues" evidence="1">
    <location>
        <begin position="54"/>
        <end position="68"/>
    </location>
</feature>
<evidence type="ECO:0000313" key="2">
    <source>
        <dbReference type="EMBL" id="RNF16298.1"/>
    </source>
</evidence>
<feature type="compositionally biased region" description="Polar residues" evidence="1">
    <location>
        <begin position="114"/>
        <end position="124"/>
    </location>
</feature>
<evidence type="ECO:0000256" key="1">
    <source>
        <dbReference type="SAM" id="MobiDB-lite"/>
    </source>
</evidence>
<dbReference type="RefSeq" id="XP_029227753.1">
    <property type="nucleotide sequence ID" value="XM_029372125.1"/>
</dbReference>
<dbReference type="Proteomes" id="UP000284403">
    <property type="component" value="Unassembled WGS sequence"/>
</dbReference>
<organism evidence="2 3">
    <name type="scientific">Trypanosoma conorhini</name>
    <dbReference type="NCBI Taxonomy" id="83891"/>
    <lineage>
        <taxon>Eukaryota</taxon>
        <taxon>Discoba</taxon>
        <taxon>Euglenozoa</taxon>
        <taxon>Kinetoplastea</taxon>
        <taxon>Metakinetoplastina</taxon>
        <taxon>Trypanosomatida</taxon>
        <taxon>Trypanosomatidae</taxon>
        <taxon>Trypanosoma</taxon>
    </lineage>
</organism>
<evidence type="ECO:0000313" key="3">
    <source>
        <dbReference type="Proteomes" id="UP000284403"/>
    </source>
</evidence>
<feature type="region of interest" description="Disordered" evidence="1">
    <location>
        <begin position="43"/>
        <end position="151"/>
    </location>
</feature>
<protein>
    <submittedName>
        <fullName evidence="2">Uncharacterized protein</fullName>
    </submittedName>
</protein>
<proteinExistence type="predicted"/>